<proteinExistence type="predicted"/>
<protein>
    <submittedName>
        <fullName evidence="1">Uncharacterized protein</fullName>
    </submittedName>
</protein>
<keyword evidence="2" id="KW-1185">Reference proteome</keyword>
<sequence length="91" mass="10199">MPAGARGIIVYSYRVLPAPRGAHFDDAAPAHSGIQYPWLQGQLCEEPRKLADIFKISAFRSYAECERKLRAKGFVQPDGTLKVQLLIRDVQ</sequence>
<dbReference type="EMBL" id="CP126217">
    <property type="protein sequence ID" value="WIA19115.1"/>
    <property type="molecule type" value="Genomic_DNA"/>
</dbReference>
<evidence type="ECO:0000313" key="1">
    <source>
        <dbReference type="EMBL" id="WIA19115.1"/>
    </source>
</evidence>
<reference evidence="1 2" key="1">
    <citation type="submission" date="2023-05" db="EMBL/GenBank/DDBJ databases">
        <title>A 100% complete, gapless, phased diploid assembly of the Scenedesmus obliquus UTEX 3031 genome.</title>
        <authorList>
            <person name="Biondi T.C."/>
            <person name="Hanschen E.R."/>
            <person name="Kwon T."/>
            <person name="Eng W."/>
            <person name="Kruse C.P.S."/>
            <person name="Koehler S.I."/>
            <person name="Kunde Y."/>
            <person name="Gleasner C.D."/>
            <person name="You Mak K.T."/>
            <person name="Polle J."/>
            <person name="Hovde B.T."/>
            <person name="Starkenburg S.R."/>
        </authorList>
    </citation>
    <scope>NUCLEOTIDE SEQUENCE [LARGE SCALE GENOMIC DNA]</scope>
    <source>
        <strain evidence="1 2">DOE0152z</strain>
    </source>
</reference>
<gene>
    <name evidence="1" type="ORF">OEZ85_003763</name>
</gene>
<name>A0ABY8UD65_TETOB</name>
<dbReference type="Proteomes" id="UP001244341">
    <property type="component" value="Chromosome 10b"/>
</dbReference>
<evidence type="ECO:0000313" key="2">
    <source>
        <dbReference type="Proteomes" id="UP001244341"/>
    </source>
</evidence>
<organism evidence="1 2">
    <name type="scientific">Tetradesmus obliquus</name>
    <name type="common">Green alga</name>
    <name type="synonym">Acutodesmus obliquus</name>
    <dbReference type="NCBI Taxonomy" id="3088"/>
    <lineage>
        <taxon>Eukaryota</taxon>
        <taxon>Viridiplantae</taxon>
        <taxon>Chlorophyta</taxon>
        <taxon>core chlorophytes</taxon>
        <taxon>Chlorophyceae</taxon>
        <taxon>CS clade</taxon>
        <taxon>Sphaeropleales</taxon>
        <taxon>Scenedesmaceae</taxon>
        <taxon>Tetradesmus</taxon>
    </lineage>
</organism>
<accession>A0ABY8UD65</accession>